<feature type="domain" description="JmjC" evidence="2">
    <location>
        <begin position="723"/>
        <end position="882"/>
    </location>
</feature>
<evidence type="ECO:0000313" key="3">
    <source>
        <dbReference type="EMBL" id="OLP86386.1"/>
    </source>
</evidence>
<dbReference type="PANTHER" id="PTHR12461">
    <property type="entry name" value="HYPOXIA-INDUCIBLE FACTOR 1 ALPHA INHIBITOR-RELATED"/>
    <property type="match status" value="1"/>
</dbReference>
<comment type="caution">
    <text evidence="3">The sequence shown here is derived from an EMBL/GenBank/DDBJ whole genome shotgun (WGS) entry which is preliminary data.</text>
</comment>
<dbReference type="GO" id="GO:0003824">
    <property type="term" value="F:catalytic activity"/>
    <property type="evidence" value="ECO:0007669"/>
    <property type="project" value="InterPro"/>
</dbReference>
<dbReference type="Gene3D" id="3.30.1370.190">
    <property type="match status" value="1"/>
</dbReference>
<evidence type="ECO:0000259" key="2">
    <source>
        <dbReference type="PROSITE" id="PS51184"/>
    </source>
</evidence>
<dbReference type="OrthoDB" id="425269at2759"/>
<dbReference type="InterPro" id="IPR014710">
    <property type="entry name" value="RmlC-like_jellyroll"/>
</dbReference>
<dbReference type="SUPFAM" id="SSF51197">
    <property type="entry name" value="Clavaminate synthase-like"/>
    <property type="match status" value="1"/>
</dbReference>
<evidence type="ECO:0000256" key="1">
    <source>
        <dbReference type="SAM" id="MobiDB-lite"/>
    </source>
</evidence>
<name>A0A1Q9CTY2_SYMMI</name>
<sequence length="1783" mass="194517">MKKGFLAARPDVKARGARKIATPLEPIGCTDQRYASPASCSQREDLNLNSVLKAAKRLLASGHVSAASRAAACARKLQSENDHLALTEVLSALEACDEKEKDVAKRAMLLMDRSDPPIDALLELLRHGVEGEVWDHLHPALERSLGHFTTMLQEVGLLSEDSLLLQPQQQQTGQTKQVCVLASMREYGGTWVDIPCSSADPESIAAQAAGITAFSPGTTAGQEDGYHQGTRTSSNRGSSWRVVQSSAWPSCEILSPDSGKWAVLCSGDWVEMVEDPDEDDAGSCAHSGPWPAMRCAAEFLHGTLPRISFDDALGRVSKQKPALVGEAHLMRRAEGRWSLQFLEETSPDPSSPEASRFSVYRAREPYRRFRYAGHGAGGSGSEDLYDMHLEDCAEQLCLDFLDFAKRKRAAAQGRGDGYAYYLWGVALRRTGAGPGSDAGGDFEGFNFGPAVDEDLAEEGLWQRLDQLQKGGAAGCHYHYRSASPVHTFRTSAVNLQWEFRRPKILEIILQEQPDIICLQEVDSFCDIAGVLEASGYRGSFCKKAWRKIMDGTAVFWHHTLCCTDIEHVQLEASSAMTAALLRFESSTGKVFVVCSTHLKAGFSVEMEERRLRQAIMLEKYLAKFTAGSDGSVATIIAADLNAHHAAYAVCTSRSCCDREATVEPKAATFLYEAGFQPVYQFPSFTAWSGWLDRDVKASLDHILYRGPIKPRALLELPPEEVVCHWPELLPNDTWPSDHLHLVADFVASWGCFRQAQIFVGCENALTPCHYDMVHNAYVQVRGWKRFLLVDPCYAPNLYAYPLGHPMDRCAQADLEAPDFARFPKLKAVRAVEAVLGPGDLLVLPAGWWHHVQSLTEDSLSVSFWFDEPPLQAMPRAIPLTSFQRVQLAREAERMLLLVLGTSRLRSAMHTLRNMLGCEDAGCQVQQSSDEAAGLVPIDRRILDSARGSVSLIVRLVSKNREVLACAWLLWRLSYTLGSVEVARSLALAMADDARMSRLKLRSVAKSVAPEDNFSTLGDSAIYQPAVHRSKFVAACDFAMYNDVSISLPAKVRGPEAEEEWQEVDWVTWSTGTVTVDSESFLLVFKPTGAGSVKAKPLGNMIRATAVGGTDEKTLIVTTSESMHRTYRMTFPTSEEASEFSAIASRAEVAANDAARTKETGDVQSGDATRLESEIRAHFVERCPLVFGGAELYGPDPNGEASSEVLLGRGIMMILDPQEDSKRVGSYELAFFSEDEAVSIVQSLVAGGEVGDAARQAMIAARNAELAAGQAKRYKYFAKSARDAAQNASLLCTTVEDWDLFRIGLVVVGKTEETRKDDEALLENATAGSLKPAKARPLPGRRGVSPAAGSPTKKKGGFHFKLGAAEDDALSPKLLPLPEGAFIGFGSALMPPNEETAGRFCNEGPKLEFGGPMSQADTGCASRIPLRQFAVRLQSAIAQAATLLVDRFQSMSRKEEFTLTQAEDVVKLSYGVQAASYNVQKWAASLGHGEPPQSRPPVPANPEEALAMMNMALPRLVVAASSLQTGLRELVPAVHIRSDGLNDEELQAATAQEKHEAEARAKEELQRLGITIDELYSVGVDKPTLSFAIAPEMTLSRQDADEEADDAPITFVLQGPTMAAHSVCFEDQMTAASFSRDFKVRSKLMDLSLKTLRGRAVAQGLRGELTSLKQRSLASRIWTMLRWGLLIAVLTVTGRAVHLYTVNSQRPPAEYVSVIGQDLANTALRSASATTAMGAKVCEITFGTVDRDGLRQCARATTVSGMRQCLDSLSGYAPVLGHSFQEGM</sequence>
<dbReference type="EMBL" id="LSRX01000918">
    <property type="protein sequence ID" value="OLP86386.1"/>
    <property type="molecule type" value="Genomic_DNA"/>
</dbReference>
<gene>
    <name evidence="3" type="primary">hif1an</name>
    <name evidence="3" type="ORF">AK812_SmicGene32498</name>
</gene>
<dbReference type="PROSITE" id="PS51184">
    <property type="entry name" value="JMJC"/>
    <property type="match status" value="1"/>
</dbReference>
<dbReference type="InterPro" id="IPR036691">
    <property type="entry name" value="Endo/exonu/phosph_ase_sf"/>
</dbReference>
<keyword evidence="4" id="KW-1185">Reference proteome</keyword>
<dbReference type="Gene3D" id="2.60.120.10">
    <property type="entry name" value="Jelly Rolls"/>
    <property type="match status" value="1"/>
</dbReference>
<dbReference type="SMART" id="SM00558">
    <property type="entry name" value="JmjC"/>
    <property type="match status" value="1"/>
</dbReference>
<protein>
    <submittedName>
        <fullName evidence="3">Hypoxia-inducible factor 1-alpha inhibitor</fullName>
    </submittedName>
</protein>
<proteinExistence type="predicted"/>
<dbReference type="Pfam" id="PF03372">
    <property type="entry name" value="Exo_endo_phos"/>
    <property type="match status" value="1"/>
</dbReference>
<evidence type="ECO:0000313" key="4">
    <source>
        <dbReference type="Proteomes" id="UP000186817"/>
    </source>
</evidence>
<feature type="region of interest" description="Disordered" evidence="1">
    <location>
        <begin position="1326"/>
        <end position="1355"/>
    </location>
</feature>
<accession>A0A1Q9CTY2</accession>
<reference evidence="3 4" key="1">
    <citation type="submission" date="2016-02" db="EMBL/GenBank/DDBJ databases">
        <title>Genome analysis of coral dinoflagellate symbionts highlights evolutionary adaptations to a symbiotic lifestyle.</title>
        <authorList>
            <person name="Aranda M."/>
            <person name="Li Y."/>
            <person name="Liew Y.J."/>
            <person name="Baumgarten S."/>
            <person name="Simakov O."/>
            <person name="Wilson M."/>
            <person name="Piel J."/>
            <person name="Ashoor H."/>
            <person name="Bougouffa S."/>
            <person name="Bajic V.B."/>
            <person name="Ryu T."/>
            <person name="Ravasi T."/>
            <person name="Bayer T."/>
            <person name="Micklem G."/>
            <person name="Kim H."/>
            <person name="Bhak J."/>
            <person name="Lajeunesse T.C."/>
            <person name="Voolstra C.R."/>
        </authorList>
    </citation>
    <scope>NUCLEOTIDE SEQUENCE [LARGE SCALE GENOMIC DNA]</scope>
    <source>
        <strain evidence="3 4">CCMP2467</strain>
    </source>
</reference>
<dbReference type="InterPro" id="IPR041667">
    <property type="entry name" value="Cupin_8"/>
</dbReference>
<organism evidence="3 4">
    <name type="scientific">Symbiodinium microadriaticum</name>
    <name type="common">Dinoflagellate</name>
    <name type="synonym">Zooxanthella microadriatica</name>
    <dbReference type="NCBI Taxonomy" id="2951"/>
    <lineage>
        <taxon>Eukaryota</taxon>
        <taxon>Sar</taxon>
        <taxon>Alveolata</taxon>
        <taxon>Dinophyceae</taxon>
        <taxon>Suessiales</taxon>
        <taxon>Symbiodiniaceae</taxon>
        <taxon>Symbiodinium</taxon>
    </lineage>
</organism>
<dbReference type="PANTHER" id="PTHR12461:SF105">
    <property type="entry name" value="HYPOXIA-INDUCIBLE FACTOR 1-ALPHA INHIBITOR"/>
    <property type="match status" value="1"/>
</dbReference>
<dbReference type="SUPFAM" id="SSF56219">
    <property type="entry name" value="DNase I-like"/>
    <property type="match status" value="1"/>
</dbReference>
<dbReference type="Proteomes" id="UP000186817">
    <property type="component" value="Unassembled WGS sequence"/>
</dbReference>
<dbReference type="Pfam" id="PF13621">
    <property type="entry name" value="Cupin_8"/>
    <property type="match status" value="1"/>
</dbReference>
<dbReference type="InterPro" id="IPR005135">
    <property type="entry name" value="Endo/exonuclease/phosphatase"/>
</dbReference>
<dbReference type="InterPro" id="IPR003347">
    <property type="entry name" value="JmjC_dom"/>
</dbReference>